<evidence type="ECO:0000256" key="2">
    <source>
        <dbReference type="ARBA" id="ARBA00022679"/>
    </source>
</evidence>
<evidence type="ECO:0000256" key="6">
    <source>
        <dbReference type="ARBA" id="ARBA00048117"/>
    </source>
</evidence>
<comment type="subcellular location">
    <subcellularLocation>
        <location evidence="7">Mitochondrion</location>
    </subcellularLocation>
</comment>
<dbReference type="Pfam" id="PF00814">
    <property type="entry name" value="TsaD"/>
    <property type="match status" value="1"/>
</dbReference>
<gene>
    <name evidence="9" type="ORF">ACHHYP_05100</name>
</gene>
<dbReference type="GO" id="GO:0005739">
    <property type="term" value="C:mitochondrion"/>
    <property type="evidence" value="ECO:0007669"/>
    <property type="project" value="UniProtKB-SubCell"/>
</dbReference>
<name>A0A1V9YYT9_ACHHY</name>
<comment type="function">
    <text evidence="7">Required for the formation of a threonylcarbamoyl group on adenosine at position 37 (t(6)A37) in mitochondrial tRNAs that read codons beginning with adenine. Probably involved in the transfer of the threonylcarbamoyl moiety of threonylcarbamoyl-AMP (TC-AMP) to the N6 group of A37. Involved in mitochondrial genome maintenance.</text>
</comment>
<dbReference type="GO" id="GO:0046872">
    <property type="term" value="F:metal ion binding"/>
    <property type="evidence" value="ECO:0007669"/>
    <property type="project" value="UniProtKB-KW"/>
</dbReference>
<comment type="cofactor">
    <cofactor evidence="7">
        <name>a divalent metal cation</name>
        <dbReference type="ChEBI" id="CHEBI:60240"/>
    </cofactor>
    <text evidence="7">Binds 1 divalent metal cation per subunit.</text>
</comment>
<keyword evidence="5 7" id="KW-0012">Acyltransferase</keyword>
<protein>
    <recommendedName>
        <fullName evidence="1">N(6)-L-threonylcarbamoyladenine synthase</fullName>
        <ecNumber evidence="1">2.3.1.234</ecNumber>
    </recommendedName>
</protein>
<keyword evidence="2 7" id="KW-0808">Transferase</keyword>
<comment type="subunit">
    <text evidence="7">Homodimer.</text>
</comment>
<dbReference type="SUPFAM" id="SSF53067">
    <property type="entry name" value="Actin-like ATPase domain"/>
    <property type="match status" value="1"/>
</dbReference>
<comment type="caution">
    <text evidence="9">The sequence shown here is derived from an EMBL/GenBank/DDBJ whole genome shotgun (WGS) entry which is preliminary data.</text>
</comment>
<dbReference type="EC" id="2.3.1.234" evidence="1"/>
<dbReference type="Gene3D" id="3.30.420.40">
    <property type="match status" value="2"/>
</dbReference>
<evidence type="ECO:0000256" key="3">
    <source>
        <dbReference type="ARBA" id="ARBA00022694"/>
    </source>
</evidence>
<keyword evidence="7" id="KW-0496">Mitochondrion</keyword>
<dbReference type="CDD" id="cd24134">
    <property type="entry name" value="ASKHA_NBD_OSGEPL1_QRI7_euk"/>
    <property type="match status" value="1"/>
</dbReference>
<dbReference type="GO" id="GO:0002949">
    <property type="term" value="P:tRNA threonylcarbamoyladenosine modification"/>
    <property type="evidence" value="ECO:0007669"/>
    <property type="project" value="UniProtKB-UniRule"/>
</dbReference>
<keyword evidence="3 7" id="KW-0819">tRNA processing</keyword>
<evidence type="ECO:0000256" key="7">
    <source>
        <dbReference type="HAMAP-Rule" id="MF_03179"/>
    </source>
</evidence>
<feature type="domain" description="Gcp-like" evidence="8">
    <location>
        <begin position="47"/>
        <end position="345"/>
    </location>
</feature>
<evidence type="ECO:0000256" key="1">
    <source>
        <dbReference type="ARBA" id="ARBA00012156"/>
    </source>
</evidence>
<proteinExistence type="inferred from homology"/>
<accession>A0A1V9YYT9</accession>
<dbReference type="AlphaFoldDB" id="A0A1V9YYT9"/>
<comment type="similarity">
    <text evidence="7">Belongs to the KAE1 / TsaD family.</text>
</comment>
<keyword evidence="4 7" id="KW-0479">Metal-binding</keyword>
<evidence type="ECO:0000313" key="10">
    <source>
        <dbReference type="Proteomes" id="UP000243579"/>
    </source>
</evidence>
<sequence length="381" mass="41304">MLQATNRYIVARTATAARFFSHRPKYVMGIETSCDDTAVAIVDSNGKILSEVVSSQWALLQKWKGIVPALAARSHEENLPLVLNEAIVQSGLSSFKDLDAVAVTSGPGLAPCLNVGLSTAIDLAEKHDLDFLAVNHLEAHALVPRLLNRDIPFPFLVLLVSGGHCSLVLAKDIGSYDVLGSTVDDSVGEAFDKVARMLELTSESTKLHGGALVEEAAQRGNERAFPLTEPMKKKKRKDCDFSFAGLKTAMMRHIAEQQPLDTAKKQDLAASFQRTAIAHLITRTKLACDLSADTQPRVQHLVVCGGVAANTSLRDKIAALAASRGLTAVFPPPRYCTDNGVMVAWAGMERYLRGVRDDPKATKYSPRWPLDTLTRVAPHEA</sequence>
<dbReference type="InterPro" id="IPR022450">
    <property type="entry name" value="TsaD"/>
</dbReference>
<dbReference type="HAMAP" id="MF_01445">
    <property type="entry name" value="TsaD"/>
    <property type="match status" value="1"/>
</dbReference>
<dbReference type="PANTHER" id="PTHR11735:SF6">
    <property type="entry name" value="TRNA N6-ADENOSINE THREONYLCARBAMOYLTRANSFERASE, MITOCHONDRIAL"/>
    <property type="match status" value="1"/>
</dbReference>
<keyword evidence="10" id="KW-1185">Reference proteome</keyword>
<evidence type="ECO:0000256" key="5">
    <source>
        <dbReference type="ARBA" id="ARBA00023315"/>
    </source>
</evidence>
<dbReference type="NCBIfam" id="TIGR00329">
    <property type="entry name" value="gcp_kae1"/>
    <property type="match status" value="1"/>
</dbReference>
<evidence type="ECO:0000256" key="4">
    <source>
        <dbReference type="ARBA" id="ARBA00022723"/>
    </source>
</evidence>
<comment type="catalytic activity">
    <reaction evidence="6 7">
        <text>L-threonylcarbamoyladenylate + adenosine(37) in tRNA = N(6)-L-threonylcarbamoyladenosine(37) in tRNA + AMP + H(+)</text>
        <dbReference type="Rhea" id="RHEA:37059"/>
        <dbReference type="Rhea" id="RHEA-COMP:10162"/>
        <dbReference type="Rhea" id="RHEA-COMP:10163"/>
        <dbReference type="ChEBI" id="CHEBI:15378"/>
        <dbReference type="ChEBI" id="CHEBI:73682"/>
        <dbReference type="ChEBI" id="CHEBI:74411"/>
        <dbReference type="ChEBI" id="CHEBI:74418"/>
        <dbReference type="ChEBI" id="CHEBI:456215"/>
        <dbReference type="EC" id="2.3.1.234"/>
    </reaction>
</comment>
<dbReference type="InterPro" id="IPR017861">
    <property type="entry name" value="KAE1/TsaD"/>
</dbReference>
<evidence type="ECO:0000259" key="8">
    <source>
        <dbReference type="Pfam" id="PF00814"/>
    </source>
</evidence>
<dbReference type="EMBL" id="JNBR01000564">
    <property type="protein sequence ID" value="OQR90974.1"/>
    <property type="molecule type" value="Genomic_DNA"/>
</dbReference>
<dbReference type="PRINTS" id="PR00789">
    <property type="entry name" value="OSIALOPTASE"/>
</dbReference>
<dbReference type="PANTHER" id="PTHR11735">
    <property type="entry name" value="TRNA N6-ADENOSINE THREONYLCARBAMOYLTRANSFERASE"/>
    <property type="match status" value="1"/>
</dbReference>
<dbReference type="GO" id="GO:0061711">
    <property type="term" value="F:tRNA N(6)-L-threonylcarbamoyladenine synthase activity"/>
    <property type="evidence" value="ECO:0007669"/>
    <property type="project" value="UniProtKB-EC"/>
</dbReference>
<dbReference type="STRING" id="1202772.A0A1V9YYT9"/>
<evidence type="ECO:0000313" key="9">
    <source>
        <dbReference type="EMBL" id="OQR90974.1"/>
    </source>
</evidence>
<organism evidence="9 10">
    <name type="scientific">Achlya hypogyna</name>
    <name type="common">Oomycete</name>
    <name type="synonym">Protoachlya hypogyna</name>
    <dbReference type="NCBI Taxonomy" id="1202772"/>
    <lineage>
        <taxon>Eukaryota</taxon>
        <taxon>Sar</taxon>
        <taxon>Stramenopiles</taxon>
        <taxon>Oomycota</taxon>
        <taxon>Saprolegniomycetes</taxon>
        <taxon>Saprolegniales</taxon>
        <taxon>Achlyaceae</taxon>
        <taxon>Achlya</taxon>
    </lineage>
</organism>
<reference evidence="9 10" key="1">
    <citation type="journal article" date="2014" name="Genome Biol. Evol.">
        <title>The secreted proteins of Achlya hypogyna and Thraustotheca clavata identify the ancestral oomycete secretome and reveal gene acquisitions by horizontal gene transfer.</title>
        <authorList>
            <person name="Misner I."/>
            <person name="Blouin N."/>
            <person name="Leonard G."/>
            <person name="Richards T.A."/>
            <person name="Lane C.E."/>
        </authorList>
    </citation>
    <scope>NUCLEOTIDE SEQUENCE [LARGE SCALE GENOMIC DNA]</scope>
    <source>
        <strain evidence="9 10">ATCC 48635</strain>
    </source>
</reference>
<dbReference type="Proteomes" id="UP000243579">
    <property type="component" value="Unassembled WGS sequence"/>
</dbReference>
<dbReference type="NCBIfam" id="TIGR03723">
    <property type="entry name" value="T6A_TsaD_YgjD"/>
    <property type="match status" value="1"/>
</dbReference>
<dbReference type="InterPro" id="IPR043129">
    <property type="entry name" value="ATPase_NBD"/>
</dbReference>
<dbReference type="OrthoDB" id="10259622at2759"/>
<dbReference type="InterPro" id="IPR000905">
    <property type="entry name" value="Gcp-like_dom"/>
</dbReference>